<dbReference type="PROSITE" id="PS51669">
    <property type="entry name" value="4FE4S_MOW_BIS_MGD"/>
    <property type="match status" value="1"/>
</dbReference>
<feature type="domain" description="4Fe-4S Mo/W bis-MGD-type" evidence="9">
    <location>
        <begin position="10"/>
        <end position="66"/>
    </location>
</feature>
<protein>
    <recommendedName>
        <fullName evidence="9">4Fe-4S Mo/W bis-MGD-type domain-containing protein</fullName>
    </recommendedName>
</protein>
<organism evidence="10">
    <name type="scientific">marine sediment metagenome</name>
    <dbReference type="NCBI Taxonomy" id="412755"/>
    <lineage>
        <taxon>unclassified sequences</taxon>
        <taxon>metagenomes</taxon>
        <taxon>ecological metagenomes</taxon>
    </lineage>
</organism>
<comment type="subcellular location">
    <subcellularLocation>
        <location evidence="2">Cell envelope</location>
    </subcellularLocation>
</comment>
<feature type="non-terminal residue" evidence="10">
    <location>
        <position position="68"/>
    </location>
</feature>
<evidence type="ECO:0000256" key="7">
    <source>
        <dbReference type="ARBA" id="ARBA00023004"/>
    </source>
</evidence>
<dbReference type="Pfam" id="PF04879">
    <property type="entry name" value="Molybdop_Fe4S4"/>
    <property type="match status" value="1"/>
</dbReference>
<name>X0USH3_9ZZZZ</name>
<comment type="caution">
    <text evidence="10">The sequence shown here is derived from an EMBL/GenBank/DDBJ whole genome shotgun (WGS) entry which is preliminary data.</text>
</comment>
<keyword evidence="8" id="KW-0411">Iron-sulfur</keyword>
<comment type="cofactor">
    <cofactor evidence="1">
        <name>[4Fe-4S] cluster</name>
        <dbReference type="ChEBI" id="CHEBI:49883"/>
    </cofactor>
</comment>
<dbReference type="EMBL" id="BARS01021404">
    <property type="protein sequence ID" value="GAG03248.1"/>
    <property type="molecule type" value="Genomic_DNA"/>
</dbReference>
<dbReference type="GO" id="GO:0030313">
    <property type="term" value="C:cell envelope"/>
    <property type="evidence" value="ECO:0007669"/>
    <property type="project" value="UniProtKB-SubCell"/>
</dbReference>
<keyword evidence="4" id="KW-0004">4Fe-4S</keyword>
<dbReference type="GO" id="GO:0051539">
    <property type="term" value="F:4 iron, 4 sulfur cluster binding"/>
    <property type="evidence" value="ECO:0007669"/>
    <property type="project" value="UniProtKB-KW"/>
</dbReference>
<dbReference type="AlphaFoldDB" id="X0USH3"/>
<proteinExistence type="inferred from homology"/>
<evidence type="ECO:0000256" key="6">
    <source>
        <dbReference type="ARBA" id="ARBA00023002"/>
    </source>
</evidence>
<gene>
    <name evidence="10" type="ORF">S01H1_34387</name>
</gene>
<evidence type="ECO:0000256" key="4">
    <source>
        <dbReference type="ARBA" id="ARBA00022485"/>
    </source>
</evidence>
<evidence type="ECO:0000256" key="8">
    <source>
        <dbReference type="ARBA" id="ARBA00023014"/>
    </source>
</evidence>
<keyword evidence="5" id="KW-0479">Metal-binding</keyword>
<comment type="similarity">
    <text evidence="3">Belongs to the prokaryotic molybdopterin-containing oxidoreductase family.</text>
</comment>
<dbReference type="SMART" id="SM00926">
    <property type="entry name" value="Molybdop_Fe4S4"/>
    <property type="match status" value="1"/>
</dbReference>
<dbReference type="SUPFAM" id="SSF53706">
    <property type="entry name" value="Formate dehydrogenase/DMSO reductase, domains 1-3"/>
    <property type="match status" value="1"/>
</dbReference>
<evidence type="ECO:0000256" key="5">
    <source>
        <dbReference type="ARBA" id="ARBA00022723"/>
    </source>
</evidence>
<dbReference type="Gene3D" id="2.20.25.90">
    <property type="entry name" value="ADC-like domains"/>
    <property type="match status" value="1"/>
</dbReference>
<dbReference type="GO" id="GO:0046872">
    <property type="term" value="F:metal ion binding"/>
    <property type="evidence" value="ECO:0007669"/>
    <property type="project" value="UniProtKB-KW"/>
</dbReference>
<sequence length="68" mass="7480">MDPFNSSSELKVVKTACSLCALACGINVYLDGGKIVKVEGMYEHPLNKGILCPRAEAAWEYVYSPERL</sequence>
<dbReference type="CDD" id="cd00368">
    <property type="entry name" value="Molybdopterin-Binding"/>
    <property type="match status" value="1"/>
</dbReference>
<evidence type="ECO:0000259" key="9">
    <source>
        <dbReference type="PROSITE" id="PS51669"/>
    </source>
</evidence>
<dbReference type="GO" id="GO:0016491">
    <property type="term" value="F:oxidoreductase activity"/>
    <property type="evidence" value="ECO:0007669"/>
    <property type="project" value="UniProtKB-KW"/>
</dbReference>
<evidence type="ECO:0000256" key="3">
    <source>
        <dbReference type="ARBA" id="ARBA00010312"/>
    </source>
</evidence>
<dbReference type="PANTHER" id="PTHR43598">
    <property type="entry name" value="TUNGSTEN-CONTAINING FORMYLMETHANOFURAN DEHYDROGENASE 2 SUBUNIT B"/>
    <property type="match status" value="1"/>
</dbReference>
<accession>X0USH3</accession>
<keyword evidence="7" id="KW-0408">Iron</keyword>
<evidence type="ECO:0000313" key="10">
    <source>
        <dbReference type="EMBL" id="GAG03248.1"/>
    </source>
</evidence>
<dbReference type="InterPro" id="IPR006963">
    <property type="entry name" value="Mopterin_OxRdtase_4Fe-4S_dom"/>
</dbReference>
<dbReference type="PANTHER" id="PTHR43598:SF5">
    <property type="entry name" value="DMSO REDUCTASE CHAIN A"/>
    <property type="match status" value="1"/>
</dbReference>
<keyword evidence="6" id="KW-0560">Oxidoreductase</keyword>
<evidence type="ECO:0000256" key="2">
    <source>
        <dbReference type="ARBA" id="ARBA00004196"/>
    </source>
</evidence>
<reference evidence="10" key="1">
    <citation type="journal article" date="2014" name="Front. Microbiol.">
        <title>High frequency of phylogenetically diverse reductive dehalogenase-homologous genes in deep subseafloor sedimentary metagenomes.</title>
        <authorList>
            <person name="Kawai M."/>
            <person name="Futagami T."/>
            <person name="Toyoda A."/>
            <person name="Takaki Y."/>
            <person name="Nishi S."/>
            <person name="Hori S."/>
            <person name="Arai W."/>
            <person name="Tsubouchi T."/>
            <person name="Morono Y."/>
            <person name="Uchiyama I."/>
            <person name="Ito T."/>
            <person name="Fujiyama A."/>
            <person name="Inagaki F."/>
            <person name="Takami H."/>
        </authorList>
    </citation>
    <scope>NUCLEOTIDE SEQUENCE</scope>
    <source>
        <strain evidence="10">Expedition CK06-06</strain>
    </source>
</reference>
<evidence type="ECO:0000256" key="1">
    <source>
        <dbReference type="ARBA" id="ARBA00001966"/>
    </source>
</evidence>